<reference evidence="12 13" key="1">
    <citation type="submission" date="2019-12" db="EMBL/GenBank/DDBJ databases">
        <authorList>
            <person name="Alioto T."/>
            <person name="Alioto T."/>
            <person name="Gomez Garrido J."/>
        </authorList>
    </citation>
    <scope>NUCLEOTIDE SEQUENCE [LARGE SCALE GENOMIC DNA]</scope>
</reference>
<dbReference type="SMART" id="SM00336">
    <property type="entry name" value="BBOX"/>
    <property type="match status" value="1"/>
</dbReference>
<keyword evidence="5 8" id="KW-0863">Zinc-finger</keyword>
<dbReference type="InterPro" id="IPR000315">
    <property type="entry name" value="Znf_B-box"/>
</dbReference>
<feature type="domain" description="CCT" evidence="11">
    <location>
        <begin position="366"/>
        <end position="408"/>
    </location>
</feature>
<evidence type="ECO:0000259" key="11">
    <source>
        <dbReference type="PROSITE" id="PS51017"/>
    </source>
</evidence>
<dbReference type="PANTHER" id="PTHR31717">
    <property type="entry name" value="ZINC FINGER PROTEIN CONSTANS-LIKE 10"/>
    <property type="match status" value="1"/>
</dbReference>
<sequence length="422" mass="46597">MEPLCEFCGEVSAVVYCKSDSAKLCLQCDGRVHSANSLSCRHPRSLICDKCSSQAATVRCIEDQLSLCEDCDWNGNSCSGVDHRRLKLNFYTGCPSLAEFSKIWSSVLEAPQQTTNSFQSAMATNENSNVTAPCLNDLAPCVKFGPWAVPPPPLPPTNNSDYLTACNRDQKSLYNRDQNAFFSEGSGLLKDCANIKDLKLPETDELCDSLDIDDIGLSFESSYEMLGNQPIYNYEDGGIGSLLMEKNLSITQSNSTHFESAFEASSSGQKDCRVFHQPSSHVAAGSRNLMQTNCMVMNPAAACNRSSIGLGFPNCQLPSTISLSLSNITGESSAADYQDCGLSPMFLTGDNSRWDSNLEASCPRARDKAKMRYNEKKKTRMFGKQIRYASRKARADTRKRVKGRFVKAEEAYDYEPLMTKDF</sequence>
<dbReference type="EMBL" id="CACTIH010009210">
    <property type="protein sequence ID" value="CAA3027594.1"/>
    <property type="molecule type" value="Genomic_DNA"/>
</dbReference>
<dbReference type="CDD" id="cd19821">
    <property type="entry name" value="Bbox1_BBX-like"/>
    <property type="match status" value="1"/>
</dbReference>
<dbReference type="PROSITE" id="PS51017">
    <property type="entry name" value="CCT"/>
    <property type="match status" value="1"/>
</dbReference>
<evidence type="ECO:0000256" key="8">
    <source>
        <dbReference type="PROSITE-ProRule" id="PRU00024"/>
    </source>
</evidence>
<feature type="domain" description="B box-type" evidence="10">
    <location>
        <begin position="43"/>
        <end position="88"/>
    </location>
</feature>
<name>A0A8S0V819_OLEEU</name>
<comment type="similarity">
    <text evidence="2">Belongs to the CONSTANS family.</text>
</comment>
<protein>
    <submittedName>
        <fullName evidence="12">Zinc finger CONSTANS-LIKE 12-like</fullName>
    </submittedName>
</protein>
<proteinExistence type="inferred from homology"/>
<evidence type="ECO:0000256" key="6">
    <source>
        <dbReference type="ARBA" id="ARBA00022833"/>
    </source>
</evidence>
<keyword evidence="4" id="KW-0677">Repeat</keyword>
<dbReference type="GO" id="GO:0008270">
    <property type="term" value="F:zinc ion binding"/>
    <property type="evidence" value="ECO:0007669"/>
    <property type="project" value="UniProtKB-KW"/>
</dbReference>
<dbReference type="InterPro" id="IPR049808">
    <property type="entry name" value="CONSTANS-like_Bbox1"/>
</dbReference>
<dbReference type="OrthoDB" id="900419at2759"/>
<keyword evidence="3" id="KW-0479">Metal-binding</keyword>
<comment type="subcellular location">
    <subcellularLocation>
        <location evidence="1 9">Nucleus</location>
    </subcellularLocation>
</comment>
<evidence type="ECO:0000256" key="9">
    <source>
        <dbReference type="PROSITE-ProRule" id="PRU00357"/>
    </source>
</evidence>
<keyword evidence="7 9" id="KW-0539">Nucleus</keyword>
<accession>A0A8S0V819</accession>
<organism evidence="12 13">
    <name type="scientific">Olea europaea subsp. europaea</name>
    <dbReference type="NCBI Taxonomy" id="158383"/>
    <lineage>
        <taxon>Eukaryota</taxon>
        <taxon>Viridiplantae</taxon>
        <taxon>Streptophyta</taxon>
        <taxon>Embryophyta</taxon>
        <taxon>Tracheophyta</taxon>
        <taxon>Spermatophyta</taxon>
        <taxon>Magnoliopsida</taxon>
        <taxon>eudicotyledons</taxon>
        <taxon>Gunneridae</taxon>
        <taxon>Pentapetalae</taxon>
        <taxon>asterids</taxon>
        <taxon>lamiids</taxon>
        <taxon>Lamiales</taxon>
        <taxon>Oleaceae</taxon>
        <taxon>Oleeae</taxon>
        <taxon>Olea</taxon>
    </lineage>
</organism>
<dbReference type="GO" id="GO:0006355">
    <property type="term" value="P:regulation of DNA-templated transcription"/>
    <property type="evidence" value="ECO:0007669"/>
    <property type="project" value="UniProtKB-ARBA"/>
</dbReference>
<dbReference type="Gramene" id="OE9A120792T1">
    <property type="protein sequence ID" value="OE9A120792C1"/>
    <property type="gene ID" value="OE9A120792"/>
</dbReference>
<dbReference type="AlphaFoldDB" id="A0A8S0V819"/>
<evidence type="ECO:0000313" key="13">
    <source>
        <dbReference type="Proteomes" id="UP000594638"/>
    </source>
</evidence>
<evidence type="ECO:0000256" key="7">
    <source>
        <dbReference type="ARBA" id="ARBA00023242"/>
    </source>
</evidence>
<dbReference type="GO" id="GO:0005634">
    <property type="term" value="C:nucleus"/>
    <property type="evidence" value="ECO:0007669"/>
    <property type="project" value="UniProtKB-SubCell"/>
</dbReference>
<dbReference type="PANTHER" id="PTHR31717:SF46">
    <property type="entry name" value="CCT MOTIF FAMILY PROTEIN-RELATED"/>
    <property type="match status" value="1"/>
</dbReference>
<dbReference type="Proteomes" id="UP000594638">
    <property type="component" value="Unassembled WGS sequence"/>
</dbReference>
<evidence type="ECO:0000313" key="12">
    <source>
        <dbReference type="EMBL" id="CAA3027594.1"/>
    </source>
</evidence>
<gene>
    <name evidence="12" type="ORF">OLEA9_A120792</name>
</gene>
<evidence type="ECO:0000256" key="1">
    <source>
        <dbReference type="ARBA" id="ARBA00004123"/>
    </source>
</evidence>
<keyword evidence="6" id="KW-0862">Zinc</keyword>
<evidence type="ECO:0000256" key="5">
    <source>
        <dbReference type="ARBA" id="ARBA00022771"/>
    </source>
</evidence>
<comment type="caution">
    <text evidence="12">The sequence shown here is derived from an EMBL/GenBank/DDBJ whole genome shotgun (WGS) entry which is preliminary data.</text>
</comment>
<evidence type="ECO:0000256" key="4">
    <source>
        <dbReference type="ARBA" id="ARBA00022737"/>
    </source>
</evidence>
<evidence type="ECO:0000259" key="10">
    <source>
        <dbReference type="PROSITE" id="PS50119"/>
    </source>
</evidence>
<evidence type="ECO:0000256" key="3">
    <source>
        <dbReference type="ARBA" id="ARBA00022723"/>
    </source>
</evidence>
<dbReference type="InterPro" id="IPR010402">
    <property type="entry name" value="CCT_domain"/>
</dbReference>
<keyword evidence="13" id="KW-1185">Reference proteome</keyword>
<dbReference type="PROSITE" id="PS50119">
    <property type="entry name" value="ZF_BBOX"/>
    <property type="match status" value="1"/>
</dbReference>
<evidence type="ECO:0000256" key="2">
    <source>
        <dbReference type="ARBA" id="ARBA00010024"/>
    </source>
</evidence>
<dbReference type="Pfam" id="PF06203">
    <property type="entry name" value="CCT"/>
    <property type="match status" value="1"/>
</dbReference>